<evidence type="ECO:0000256" key="2">
    <source>
        <dbReference type="ARBA" id="ARBA00022801"/>
    </source>
</evidence>
<dbReference type="GO" id="GO:0004175">
    <property type="term" value="F:endopeptidase activity"/>
    <property type="evidence" value="ECO:0007669"/>
    <property type="project" value="TreeGrafter"/>
</dbReference>
<keyword evidence="1" id="KW-0645">Protease</keyword>
<dbReference type="InterPro" id="IPR005151">
    <property type="entry name" value="Tail-specific_protease"/>
</dbReference>
<evidence type="ECO:0000256" key="3">
    <source>
        <dbReference type="ARBA" id="ARBA00022825"/>
    </source>
</evidence>
<dbReference type="SUPFAM" id="SSF52096">
    <property type="entry name" value="ClpP/crotonase"/>
    <property type="match status" value="1"/>
</dbReference>
<accession>A0A0F9AAJ1</accession>
<reference evidence="5" key="1">
    <citation type="journal article" date="2015" name="Nature">
        <title>Complex archaea that bridge the gap between prokaryotes and eukaryotes.</title>
        <authorList>
            <person name="Spang A."/>
            <person name="Saw J.H."/>
            <person name="Jorgensen S.L."/>
            <person name="Zaremba-Niedzwiedzka K."/>
            <person name="Martijn J."/>
            <person name="Lind A.E."/>
            <person name="van Eijk R."/>
            <person name="Schleper C."/>
            <person name="Guy L."/>
            <person name="Ettema T.J."/>
        </authorList>
    </citation>
    <scope>NUCLEOTIDE SEQUENCE</scope>
</reference>
<evidence type="ECO:0000313" key="5">
    <source>
        <dbReference type="EMBL" id="KKK75504.1"/>
    </source>
</evidence>
<dbReference type="PANTHER" id="PTHR32060:SF30">
    <property type="entry name" value="CARBOXY-TERMINAL PROCESSING PROTEASE CTPA"/>
    <property type="match status" value="1"/>
</dbReference>
<dbReference type="GO" id="GO:0008236">
    <property type="term" value="F:serine-type peptidase activity"/>
    <property type="evidence" value="ECO:0007669"/>
    <property type="project" value="UniProtKB-KW"/>
</dbReference>
<organism evidence="5">
    <name type="scientific">marine sediment metagenome</name>
    <dbReference type="NCBI Taxonomy" id="412755"/>
    <lineage>
        <taxon>unclassified sequences</taxon>
        <taxon>metagenomes</taxon>
        <taxon>ecological metagenomes</taxon>
    </lineage>
</organism>
<evidence type="ECO:0000259" key="4">
    <source>
        <dbReference type="SMART" id="SM00245"/>
    </source>
</evidence>
<dbReference type="InterPro" id="IPR004447">
    <property type="entry name" value="Peptidase_S41A"/>
</dbReference>
<dbReference type="GO" id="GO:0006508">
    <property type="term" value="P:proteolysis"/>
    <property type="evidence" value="ECO:0007669"/>
    <property type="project" value="UniProtKB-KW"/>
</dbReference>
<dbReference type="Gene3D" id="3.90.226.10">
    <property type="entry name" value="2-enoyl-CoA Hydratase, Chain A, domain 1"/>
    <property type="match status" value="1"/>
</dbReference>
<dbReference type="SMART" id="SM00245">
    <property type="entry name" value="TSPc"/>
    <property type="match status" value="1"/>
</dbReference>
<protein>
    <recommendedName>
        <fullName evidence="4">Tail specific protease domain-containing protein</fullName>
    </recommendedName>
</protein>
<comment type="caution">
    <text evidence="5">The sequence shown here is derived from an EMBL/GenBank/DDBJ whole genome shotgun (WGS) entry which is preliminary data.</text>
</comment>
<dbReference type="InterPro" id="IPR029045">
    <property type="entry name" value="ClpP/crotonase-like_dom_sf"/>
</dbReference>
<feature type="domain" description="Tail specific protease" evidence="4">
    <location>
        <begin position="104"/>
        <end position="301"/>
    </location>
</feature>
<dbReference type="PANTHER" id="PTHR32060">
    <property type="entry name" value="TAIL-SPECIFIC PROTEASE"/>
    <property type="match status" value="1"/>
</dbReference>
<keyword evidence="3" id="KW-0720">Serine protease</keyword>
<dbReference type="EMBL" id="LAZR01055834">
    <property type="protein sequence ID" value="KKK75504.1"/>
    <property type="molecule type" value="Genomic_DNA"/>
</dbReference>
<dbReference type="GO" id="GO:0007165">
    <property type="term" value="P:signal transduction"/>
    <property type="evidence" value="ECO:0007669"/>
    <property type="project" value="TreeGrafter"/>
</dbReference>
<keyword evidence="2" id="KW-0378">Hydrolase</keyword>
<gene>
    <name evidence="5" type="ORF">LCGC14_2873050</name>
</gene>
<evidence type="ECO:0000256" key="1">
    <source>
        <dbReference type="ARBA" id="ARBA00022670"/>
    </source>
</evidence>
<sequence length="320" mass="36410">MLFLKDVNCIMTYIIKPFSLFLFSFLSLLFLNPTYSHDLNLPQYSNDKKVLIEIKKEQDINYSSDETGESHLVEKLLYKIKESYYKHIDVSEMVGLSIEEIMASLDQHSSLKKIKPSSLDFIRGFDRDVTISDTKIINDNIGYIKIMHFGRRTKEGFKKAMMDVKEIALCGLIIDLRDNPGGNLEEAVQIMQHFIPEGRLLVTVSGKGQTKYFSNTNEEYEYPLVILINSNTASCAEIFAATLQYYKKATLVGINSYGKGTIQKTFPLDHNHTLVLTIGECYPADGTILQNSGIKPDHIIDGDEEQITFAIELIEKMFTQ</sequence>
<dbReference type="AlphaFoldDB" id="A0A0F9AAJ1"/>
<name>A0A0F9AAJ1_9ZZZZ</name>
<dbReference type="Pfam" id="PF03572">
    <property type="entry name" value="Peptidase_S41"/>
    <property type="match status" value="1"/>
</dbReference>
<proteinExistence type="predicted"/>
<dbReference type="CDD" id="cd07560">
    <property type="entry name" value="Peptidase_S41_CPP"/>
    <property type="match status" value="1"/>
</dbReference>
<dbReference type="GO" id="GO:0030288">
    <property type="term" value="C:outer membrane-bounded periplasmic space"/>
    <property type="evidence" value="ECO:0007669"/>
    <property type="project" value="TreeGrafter"/>
</dbReference>